<reference evidence="3 4" key="1">
    <citation type="submission" date="2018-03" db="EMBL/GenBank/DDBJ databases">
        <title>Genomic Encyclopedia of Type Strains, Phase III (KMG-III): the genomes of soil and plant-associated and newly described type strains.</title>
        <authorList>
            <person name="Whitman W."/>
        </authorList>
    </citation>
    <scope>NUCLEOTIDE SEQUENCE [LARGE SCALE GENOMIC DNA]</scope>
    <source>
        <strain evidence="3 4">CGMCC 1.12259</strain>
    </source>
</reference>
<dbReference type="InterPro" id="IPR036514">
    <property type="entry name" value="SGNH_hydro_sf"/>
</dbReference>
<evidence type="ECO:0000259" key="2">
    <source>
        <dbReference type="Pfam" id="PF13472"/>
    </source>
</evidence>
<keyword evidence="1" id="KW-0732">Signal</keyword>
<evidence type="ECO:0000256" key="1">
    <source>
        <dbReference type="SAM" id="SignalP"/>
    </source>
</evidence>
<feature type="chain" id="PRO_5015178710" evidence="1">
    <location>
        <begin position="25"/>
        <end position="263"/>
    </location>
</feature>
<dbReference type="InterPro" id="IPR013830">
    <property type="entry name" value="SGNH_hydro"/>
</dbReference>
<name>A0A2P8H6M3_9BACL</name>
<dbReference type="EMBL" id="PYAT01000001">
    <property type="protein sequence ID" value="PSL41834.1"/>
    <property type="molecule type" value="Genomic_DNA"/>
</dbReference>
<organism evidence="3 4">
    <name type="scientific">Planomicrobium soli</name>
    <dbReference type="NCBI Taxonomy" id="1176648"/>
    <lineage>
        <taxon>Bacteria</taxon>
        <taxon>Bacillati</taxon>
        <taxon>Bacillota</taxon>
        <taxon>Bacilli</taxon>
        <taxon>Bacillales</taxon>
        <taxon>Caryophanaceae</taxon>
        <taxon>Planomicrobium</taxon>
    </lineage>
</organism>
<sequence length="263" mass="29926">MSKLFRVLIVFLMALSLPMTSAFAHNNYGKDYDRHHGKDTLVALGDSAPFGYSPHRNNDRPAKYAFPYLIGAKADLKVQNLAVPGWKTDDLLDALDTDKRFRHAVKKADYVILNIGGIDFIELLKAAHAESRGDNKLFHKLLAQKLANTDVFDNLNEIIKEIRSLTDAPIVLYNLYNPFQVKDPFHQVVDRYLPQINEGYKKLADSNKKVKLANADKAFGDNQAKYVFPKDVHPTKAGHVRLAKIGLRALKHEYSHHHHHHHH</sequence>
<comment type="caution">
    <text evidence="3">The sequence shown here is derived from an EMBL/GenBank/DDBJ whole genome shotgun (WGS) entry which is preliminary data.</text>
</comment>
<feature type="domain" description="SGNH hydrolase-type esterase" evidence="2">
    <location>
        <begin position="43"/>
        <end position="239"/>
    </location>
</feature>
<dbReference type="PANTHER" id="PTHR30383">
    <property type="entry name" value="THIOESTERASE 1/PROTEASE 1/LYSOPHOSPHOLIPASE L1"/>
    <property type="match status" value="1"/>
</dbReference>
<evidence type="ECO:0000313" key="4">
    <source>
        <dbReference type="Proteomes" id="UP000242682"/>
    </source>
</evidence>
<accession>A0A2P8H6M3</accession>
<evidence type="ECO:0000313" key="3">
    <source>
        <dbReference type="EMBL" id="PSL41834.1"/>
    </source>
</evidence>
<dbReference type="RefSeq" id="WP_106531640.1">
    <property type="nucleotide sequence ID" value="NZ_PYAT01000001.1"/>
</dbReference>
<dbReference type="Proteomes" id="UP000242682">
    <property type="component" value="Unassembled WGS sequence"/>
</dbReference>
<proteinExistence type="predicted"/>
<protein>
    <submittedName>
        <fullName evidence="3">Lysophospholipase L1-like esterase</fullName>
    </submittedName>
</protein>
<feature type="signal peptide" evidence="1">
    <location>
        <begin position="1"/>
        <end position="24"/>
    </location>
</feature>
<dbReference type="AlphaFoldDB" id="A0A2P8H6M3"/>
<dbReference type="SUPFAM" id="SSF52266">
    <property type="entry name" value="SGNH hydrolase"/>
    <property type="match status" value="1"/>
</dbReference>
<dbReference type="InterPro" id="IPR051532">
    <property type="entry name" value="Ester_Hydrolysis_Enzymes"/>
</dbReference>
<dbReference type="GO" id="GO:0004622">
    <property type="term" value="F:phosphatidylcholine lysophospholipase activity"/>
    <property type="evidence" value="ECO:0007669"/>
    <property type="project" value="TreeGrafter"/>
</dbReference>
<keyword evidence="4" id="KW-1185">Reference proteome</keyword>
<dbReference type="OrthoDB" id="2596050at2"/>
<dbReference type="PANTHER" id="PTHR30383:SF27">
    <property type="entry name" value="SPORE GERMINATION LIPASE LIPC"/>
    <property type="match status" value="1"/>
</dbReference>
<gene>
    <name evidence="3" type="ORF">B0H99_10178</name>
</gene>
<dbReference type="Gene3D" id="3.40.50.1110">
    <property type="entry name" value="SGNH hydrolase"/>
    <property type="match status" value="1"/>
</dbReference>
<dbReference type="Pfam" id="PF13472">
    <property type="entry name" value="Lipase_GDSL_2"/>
    <property type="match status" value="1"/>
</dbReference>